<sequence length="223" mass="24786">VEEYLELNVYTVATTVNHRLVSLTEALILEIQEGYDNLVTNLGQLSLQELFEDDNKVFIQILLGDDKTLGALVQGQDKINSVREFFNSTLDAIGSLGYAQVAPPENFAPFEKIPLDSYDIDFGSKPSPINLSKCKLLVQVLSEFLTGRVSLLKDHVETLKEQQELGKLEQFLNATHLEIVSNATKAENNLKRLEKILSDVQENYAKDIEAEKALAAETAAVFG</sequence>
<evidence type="ECO:0000256" key="1">
    <source>
        <dbReference type="SAM" id="Coils"/>
    </source>
</evidence>
<gene>
    <name evidence="2" type="ORF">AFUS01_LOCUS28735</name>
</gene>
<keyword evidence="3" id="KW-1185">Reference proteome</keyword>
<protein>
    <submittedName>
        <fullName evidence="2">Uncharacterized protein</fullName>
    </submittedName>
</protein>
<comment type="caution">
    <text evidence="2">The sequence shown here is derived from an EMBL/GenBank/DDBJ whole genome shotgun (WGS) entry which is preliminary data.</text>
</comment>
<keyword evidence="1" id="KW-0175">Coiled coil</keyword>
<dbReference type="Proteomes" id="UP000708208">
    <property type="component" value="Unassembled WGS sequence"/>
</dbReference>
<feature type="non-terminal residue" evidence="2">
    <location>
        <position position="1"/>
    </location>
</feature>
<name>A0A8J2KHR8_9HEXA</name>
<accession>A0A8J2KHR8</accession>
<evidence type="ECO:0000313" key="3">
    <source>
        <dbReference type="Proteomes" id="UP000708208"/>
    </source>
</evidence>
<feature type="coiled-coil region" evidence="1">
    <location>
        <begin position="183"/>
        <end position="210"/>
    </location>
</feature>
<organism evidence="2 3">
    <name type="scientific">Allacma fusca</name>
    <dbReference type="NCBI Taxonomy" id="39272"/>
    <lineage>
        <taxon>Eukaryota</taxon>
        <taxon>Metazoa</taxon>
        <taxon>Ecdysozoa</taxon>
        <taxon>Arthropoda</taxon>
        <taxon>Hexapoda</taxon>
        <taxon>Collembola</taxon>
        <taxon>Symphypleona</taxon>
        <taxon>Sminthuridae</taxon>
        <taxon>Allacma</taxon>
    </lineage>
</organism>
<reference evidence="2" key="1">
    <citation type="submission" date="2021-06" db="EMBL/GenBank/DDBJ databases">
        <authorList>
            <person name="Hodson N. C."/>
            <person name="Mongue J. A."/>
            <person name="Jaron S. K."/>
        </authorList>
    </citation>
    <scope>NUCLEOTIDE SEQUENCE</scope>
</reference>
<proteinExistence type="predicted"/>
<dbReference type="EMBL" id="CAJVCH010414816">
    <property type="protein sequence ID" value="CAG7818221.1"/>
    <property type="molecule type" value="Genomic_DNA"/>
</dbReference>
<evidence type="ECO:0000313" key="2">
    <source>
        <dbReference type="EMBL" id="CAG7818221.1"/>
    </source>
</evidence>
<dbReference type="AlphaFoldDB" id="A0A8J2KHR8"/>